<feature type="domain" description="Penicillin-binding protein transpeptidase" evidence="15">
    <location>
        <begin position="311"/>
        <end position="565"/>
    </location>
</feature>
<dbReference type="PANTHER" id="PTHR32282:SF34">
    <property type="entry name" value="PENICILLIN-BINDING PROTEIN 1A"/>
    <property type="match status" value="1"/>
</dbReference>
<dbReference type="SUPFAM" id="SSF56601">
    <property type="entry name" value="beta-lactamase/transpeptidase-like"/>
    <property type="match status" value="1"/>
</dbReference>
<evidence type="ECO:0000256" key="13">
    <source>
        <dbReference type="ARBA" id="ARBA00049902"/>
    </source>
</evidence>
<evidence type="ECO:0000313" key="18">
    <source>
        <dbReference type="Proteomes" id="UP000010445"/>
    </source>
</evidence>
<evidence type="ECO:0000256" key="4">
    <source>
        <dbReference type="ARBA" id="ARBA00022670"/>
    </source>
</evidence>
<evidence type="ECO:0000256" key="11">
    <source>
        <dbReference type="ARBA" id="ARBA00023316"/>
    </source>
</evidence>
<keyword evidence="10" id="KW-0511">Multifunctional enzyme</keyword>
<dbReference type="Gene3D" id="1.10.3810.10">
    <property type="entry name" value="Biosynthetic peptidoglycan transglycosylase-like"/>
    <property type="match status" value="1"/>
</dbReference>
<comment type="catalytic activity">
    <reaction evidence="13">
        <text>[GlcNAc-(1-&gt;4)-Mur2Ac(oyl-L-Ala-gamma-D-Glu-L-Lys-D-Ala-D-Ala)](n)-di-trans,octa-cis-undecaprenyl diphosphate + beta-D-GlcNAc-(1-&gt;4)-Mur2Ac(oyl-L-Ala-gamma-D-Glu-L-Lys-D-Ala-D-Ala)-di-trans,octa-cis-undecaprenyl diphosphate = [GlcNAc-(1-&gt;4)-Mur2Ac(oyl-L-Ala-gamma-D-Glu-L-Lys-D-Ala-D-Ala)](n+1)-di-trans,octa-cis-undecaprenyl diphosphate + di-trans,octa-cis-undecaprenyl diphosphate + H(+)</text>
        <dbReference type="Rhea" id="RHEA:23708"/>
        <dbReference type="Rhea" id="RHEA-COMP:9602"/>
        <dbReference type="Rhea" id="RHEA-COMP:9603"/>
        <dbReference type="ChEBI" id="CHEBI:15378"/>
        <dbReference type="ChEBI" id="CHEBI:58405"/>
        <dbReference type="ChEBI" id="CHEBI:60033"/>
        <dbReference type="ChEBI" id="CHEBI:78435"/>
        <dbReference type="EC" id="2.4.99.28"/>
    </reaction>
</comment>
<keyword evidence="9" id="KW-0573">Peptidoglycan synthesis</keyword>
<feature type="compositionally biased region" description="Polar residues" evidence="14">
    <location>
        <begin position="609"/>
        <end position="623"/>
    </location>
</feature>
<keyword evidence="8" id="KW-0133">Cell shape</keyword>
<comment type="caution">
    <text evidence="17">The sequence shown here is derived from an EMBL/GenBank/DDBJ whole genome shotgun (WGS) entry which is preliminary data.</text>
</comment>
<dbReference type="InterPro" id="IPR012338">
    <property type="entry name" value="Beta-lactam/transpept-like"/>
</dbReference>
<keyword evidence="11" id="KW-0961">Cell wall biogenesis/degradation</keyword>
<evidence type="ECO:0000256" key="2">
    <source>
        <dbReference type="ARBA" id="ARBA00007739"/>
    </source>
</evidence>
<dbReference type="GO" id="GO:0006508">
    <property type="term" value="P:proteolysis"/>
    <property type="evidence" value="ECO:0007669"/>
    <property type="project" value="UniProtKB-KW"/>
</dbReference>
<comment type="similarity">
    <text evidence="1">In the C-terminal section; belongs to the transpeptidase family.</text>
</comment>
<feature type="compositionally biased region" description="Low complexity" evidence="14">
    <location>
        <begin position="624"/>
        <end position="641"/>
    </location>
</feature>
<name>L1MCE0_9CORY</name>
<dbReference type="InterPro" id="IPR001460">
    <property type="entry name" value="PCN-bd_Tpept"/>
</dbReference>
<evidence type="ECO:0000259" key="16">
    <source>
        <dbReference type="Pfam" id="PF00912"/>
    </source>
</evidence>
<dbReference type="GO" id="GO:0008360">
    <property type="term" value="P:regulation of cell shape"/>
    <property type="evidence" value="ECO:0007669"/>
    <property type="project" value="UniProtKB-KW"/>
</dbReference>
<dbReference type="GO" id="GO:0009252">
    <property type="term" value="P:peptidoglycan biosynthetic process"/>
    <property type="evidence" value="ECO:0007669"/>
    <property type="project" value="UniProtKB-KW"/>
</dbReference>
<keyword evidence="6" id="KW-0808">Transferase</keyword>
<evidence type="ECO:0000256" key="1">
    <source>
        <dbReference type="ARBA" id="ARBA00007090"/>
    </source>
</evidence>
<dbReference type="GO" id="GO:0030288">
    <property type="term" value="C:outer membrane-bounded periplasmic space"/>
    <property type="evidence" value="ECO:0007669"/>
    <property type="project" value="TreeGrafter"/>
</dbReference>
<keyword evidence="7" id="KW-0378">Hydrolase</keyword>
<evidence type="ECO:0000256" key="3">
    <source>
        <dbReference type="ARBA" id="ARBA00022645"/>
    </source>
</evidence>
<evidence type="ECO:0000256" key="6">
    <source>
        <dbReference type="ARBA" id="ARBA00022679"/>
    </source>
</evidence>
<dbReference type="GO" id="GO:0071555">
    <property type="term" value="P:cell wall organization"/>
    <property type="evidence" value="ECO:0007669"/>
    <property type="project" value="UniProtKB-KW"/>
</dbReference>
<feature type="domain" description="Glycosyl transferase family 51" evidence="16">
    <location>
        <begin position="46"/>
        <end position="218"/>
    </location>
</feature>
<evidence type="ECO:0000256" key="10">
    <source>
        <dbReference type="ARBA" id="ARBA00023268"/>
    </source>
</evidence>
<comment type="catalytic activity">
    <reaction evidence="12">
        <text>Preferential cleavage: (Ac)2-L-Lys-D-Ala-|-D-Ala. Also transpeptidation of peptidyl-alanyl moieties that are N-acyl substituents of D-alanine.</text>
        <dbReference type="EC" id="3.4.16.4"/>
    </reaction>
</comment>
<protein>
    <submittedName>
        <fullName evidence="17">Transglycosylase</fullName>
    </submittedName>
</protein>
<proteinExistence type="inferred from homology"/>
<dbReference type="GO" id="GO:0009002">
    <property type="term" value="F:serine-type D-Ala-D-Ala carboxypeptidase activity"/>
    <property type="evidence" value="ECO:0007669"/>
    <property type="project" value="UniProtKB-EC"/>
</dbReference>
<keyword evidence="4" id="KW-0645">Protease</keyword>
<dbReference type="InterPro" id="IPR050396">
    <property type="entry name" value="Glycosyltr_51/Transpeptidase"/>
</dbReference>
<evidence type="ECO:0000256" key="7">
    <source>
        <dbReference type="ARBA" id="ARBA00022801"/>
    </source>
</evidence>
<evidence type="ECO:0000259" key="15">
    <source>
        <dbReference type="Pfam" id="PF00905"/>
    </source>
</evidence>
<evidence type="ECO:0000256" key="12">
    <source>
        <dbReference type="ARBA" id="ARBA00034000"/>
    </source>
</evidence>
<feature type="region of interest" description="Disordered" evidence="14">
    <location>
        <begin position="609"/>
        <end position="707"/>
    </location>
</feature>
<evidence type="ECO:0000256" key="9">
    <source>
        <dbReference type="ARBA" id="ARBA00022984"/>
    </source>
</evidence>
<dbReference type="Gene3D" id="3.40.710.10">
    <property type="entry name" value="DD-peptidase/beta-lactamase superfamily"/>
    <property type="match status" value="1"/>
</dbReference>
<dbReference type="GO" id="GO:0008955">
    <property type="term" value="F:peptidoglycan glycosyltransferase activity"/>
    <property type="evidence" value="ECO:0007669"/>
    <property type="project" value="UniProtKB-EC"/>
</dbReference>
<dbReference type="Pfam" id="PF00912">
    <property type="entry name" value="Transgly"/>
    <property type="match status" value="1"/>
</dbReference>
<dbReference type="HOGENOM" id="CLU_006354_6_1_11"/>
<feature type="compositionally biased region" description="Polar residues" evidence="14">
    <location>
        <begin position="642"/>
        <end position="653"/>
    </location>
</feature>
<organism evidence="17 18">
    <name type="scientific">Corynebacterium durum F0235</name>
    <dbReference type="NCBI Taxonomy" id="1035195"/>
    <lineage>
        <taxon>Bacteria</taxon>
        <taxon>Bacillati</taxon>
        <taxon>Actinomycetota</taxon>
        <taxon>Actinomycetes</taxon>
        <taxon>Mycobacteriales</taxon>
        <taxon>Corynebacteriaceae</taxon>
        <taxon>Corynebacterium</taxon>
    </lineage>
</organism>
<dbReference type="EMBL" id="AMEM01000037">
    <property type="protein sequence ID" value="EKX88621.1"/>
    <property type="molecule type" value="Genomic_DNA"/>
</dbReference>
<feature type="compositionally biased region" description="Low complexity" evidence="14">
    <location>
        <begin position="682"/>
        <end position="707"/>
    </location>
</feature>
<gene>
    <name evidence="17" type="ORF">HMPREF9997_02295</name>
</gene>
<dbReference type="InterPro" id="IPR001264">
    <property type="entry name" value="Glyco_trans_51"/>
</dbReference>
<reference evidence="17 18" key="1">
    <citation type="submission" date="2012-05" db="EMBL/GenBank/DDBJ databases">
        <authorList>
            <person name="Weinstock G."/>
            <person name="Sodergren E."/>
            <person name="Lobos E.A."/>
            <person name="Fulton L."/>
            <person name="Fulton R."/>
            <person name="Courtney L."/>
            <person name="Fronick C."/>
            <person name="O'Laughlin M."/>
            <person name="Godfrey J."/>
            <person name="Wilson R.M."/>
            <person name="Miner T."/>
            <person name="Farmer C."/>
            <person name="Delehaunty K."/>
            <person name="Cordes M."/>
            <person name="Minx P."/>
            <person name="Tomlinson C."/>
            <person name="Chen J."/>
            <person name="Wollam A."/>
            <person name="Pepin K.H."/>
            <person name="Bhonagiri V."/>
            <person name="Zhang X."/>
            <person name="Suruliraj S."/>
            <person name="Warren W."/>
            <person name="Mitreva M."/>
            <person name="Mardis E.R."/>
            <person name="Wilson R.K."/>
        </authorList>
    </citation>
    <scope>NUCLEOTIDE SEQUENCE [LARGE SCALE GENOMIC DNA]</scope>
    <source>
        <strain evidence="17 18">F0235</strain>
    </source>
</reference>
<dbReference type="SUPFAM" id="SSF53955">
    <property type="entry name" value="Lysozyme-like"/>
    <property type="match status" value="1"/>
</dbReference>
<comment type="similarity">
    <text evidence="2">In the N-terminal section; belongs to the glycosyltransferase 51 family.</text>
</comment>
<dbReference type="eggNOG" id="COG0744">
    <property type="taxonomic scope" value="Bacteria"/>
</dbReference>
<dbReference type="Proteomes" id="UP000010445">
    <property type="component" value="Unassembled WGS sequence"/>
</dbReference>
<dbReference type="GO" id="GO:0008658">
    <property type="term" value="F:penicillin binding"/>
    <property type="evidence" value="ECO:0007669"/>
    <property type="project" value="InterPro"/>
</dbReference>
<evidence type="ECO:0000256" key="8">
    <source>
        <dbReference type="ARBA" id="ARBA00022960"/>
    </source>
</evidence>
<dbReference type="Pfam" id="PF00905">
    <property type="entry name" value="Transpeptidase"/>
    <property type="match status" value="1"/>
</dbReference>
<dbReference type="FunFam" id="1.10.3810.10:FF:000001">
    <property type="entry name" value="Penicillin-binding protein 1A"/>
    <property type="match status" value="1"/>
</dbReference>
<accession>L1MCE0</accession>
<keyword evidence="5" id="KW-0328">Glycosyltransferase</keyword>
<evidence type="ECO:0000256" key="5">
    <source>
        <dbReference type="ARBA" id="ARBA00022676"/>
    </source>
</evidence>
<dbReference type="STRING" id="1035195.HMPREF9997_02295"/>
<dbReference type="AlphaFoldDB" id="L1MCE0"/>
<sequence>MIILFVIAPILGFMTAYVLVDVPEPDQLVSKQVSNIYAADGSTEIARIVPPEGNRVQVNIDQIPPSLQSAVVAAEDREFYTNRGFSLSGFARAALGQLTGDSTAGGGSTITQQYVKNAVVGDERSYTRKLKELVFSAKMANEWSKEEVLSAYLNTIYFGRNSYGVAAAAKAYFNKPLEELTPAESAVLAASIQRPSQLDPWNNREEAEQRWNYVLDGMVSTGSISQQERATMTYPEVQDPALNTAYTEANGPNGLIKNQVIAELETLGISEDDVQTRGLRVTTSIDPTAQDAAVKSVENLMQGEGEKLRTAVVSVDPNNGEVKAYYGGTDANGWDYANSALQTGSTFKVFGLAAALQQGIPLSAMYDSSPVTTGNVTVSNVGGQGCGVCSIQEALKLSLNTSFIRLSRDLEHGPQDVADMAHALGVAESLPGIPQTLTENGQPPFDGIILGQYQSRPLDMAVGLATLANEGVWHKPHFVNKVETSTGQVLYEHDAGEGERRVDSAVANNVIAAMQPIAAYSNGHGLAGGRVSAAKTGTTQLGDTGTNKDAWMIGATPQLATAVWVGNDDNSALYNASGGSMYGSGLPADIWKSTMDKALVNAPNETFPQASGLGYNTSPSTNYPQTPQTSQAPTPSTQQSPYPDSNNQGNQNGDIVLAPGIVIPGDLLNPPDMPAPVVPNNQQFQPQQQQQQQLQQQQQQLQQQLQP</sequence>
<evidence type="ECO:0000313" key="17">
    <source>
        <dbReference type="EMBL" id="EKX88621.1"/>
    </source>
</evidence>
<keyword evidence="18" id="KW-1185">Reference proteome</keyword>
<keyword evidence="3" id="KW-0121">Carboxypeptidase</keyword>
<dbReference type="PANTHER" id="PTHR32282">
    <property type="entry name" value="BINDING PROTEIN TRANSPEPTIDASE, PUTATIVE-RELATED"/>
    <property type="match status" value="1"/>
</dbReference>
<dbReference type="InterPro" id="IPR023346">
    <property type="entry name" value="Lysozyme-like_dom_sf"/>
</dbReference>
<dbReference type="InterPro" id="IPR036950">
    <property type="entry name" value="PBP_transglycosylase"/>
</dbReference>
<dbReference type="PATRIC" id="fig|1035195.3.peg.2053"/>
<evidence type="ECO:0000256" key="14">
    <source>
        <dbReference type="SAM" id="MobiDB-lite"/>
    </source>
</evidence>